<dbReference type="OrthoDB" id="70588at2759"/>
<evidence type="ECO:0000259" key="3">
    <source>
        <dbReference type="Pfam" id="PF02114"/>
    </source>
</evidence>
<feature type="compositionally biased region" description="Basic and acidic residues" evidence="2">
    <location>
        <begin position="21"/>
        <end position="30"/>
    </location>
</feature>
<proteinExistence type="inferred from homology"/>
<sequence length="308" mass="34452">MSLNMDDERMIAILQGGGNLGDHDDIRYEGSSDVSECGSDASECEQGEQGCSSHANNSNSNNSQTSTAVHDVAVRQELGIGGAMTGPKGVINDRAFHRQQERARSDLRRLEQHSKVSQKALKSGWLGRQIEAEQKTWSYGDKHGDNVKDEIDEILQALEDEGGDDDFIKQYKGKRLLEMANISLQPTFGTFREIEVDEFVECVEKHPDVTVIVHMYQPQVEACRLVNAFLQRLALDYTAVKMVGIISTKADPNFDDIALPALLIYRNGNLEKSLLRITDEVDGWARSGRCNLEDFEDYLVKNRVLSKN</sequence>
<dbReference type="Proteomes" id="UP000320333">
    <property type="component" value="Unassembled WGS sequence"/>
</dbReference>
<dbReference type="InterPro" id="IPR036249">
    <property type="entry name" value="Thioredoxin-like_sf"/>
</dbReference>
<reference evidence="4 5" key="1">
    <citation type="journal article" date="2019" name="Sci. Rep.">
        <title>Comparative genomics of chytrid fungi reveal insights into the obligate biotrophic and pathogenic lifestyle of Synchytrium endobioticum.</title>
        <authorList>
            <person name="van de Vossenberg B.T.L.H."/>
            <person name="Warris S."/>
            <person name="Nguyen H.D.T."/>
            <person name="van Gent-Pelzer M.P.E."/>
            <person name="Joly D.L."/>
            <person name="van de Geest H.C."/>
            <person name="Bonants P.J.M."/>
            <person name="Smith D.S."/>
            <person name="Levesque C.A."/>
            <person name="van der Lee T.A.J."/>
        </authorList>
    </citation>
    <scope>NUCLEOTIDE SEQUENCE [LARGE SCALE GENOMIC DNA]</scope>
    <source>
        <strain evidence="4 5">CBS 675.73</strain>
    </source>
</reference>
<evidence type="ECO:0000313" key="5">
    <source>
        <dbReference type="Proteomes" id="UP000320333"/>
    </source>
</evidence>
<evidence type="ECO:0000313" key="4">
    <source>
        <dbReference type="EMBL" id="TPX64503.1"/>
    </source>
</evidence>
<dbReference type="AlphaFoldDB" id="A0A507EK90"/>
<dbReference type="InterPro" id="IPR024253">
    <property type="entry name" value="Phosducin_thioredoxin-like_dom"/>
</dbReference>
<dbReference type="PANTHER" id="PTHR46052">
    <property type="entry name" value="PHOSDUCIN-LIKE PROTEIN"/>
    <property type="match status" value="1"/>
</dbReference>
<dbReference type="Pfam" id="PF02114">
    <property type="entry name" value="Phosducin"/>
    <property type="match status" value="1"/>
</dbReference>
<dbReference type="EMBL" id="QEAP01000543">
    <property type="protein sequence ID" value="TPX64503.1"/>
    <property type="molecule type" value="Genomic_DNA"/>
</dbReference>
<dbReference type="SUPFAM" id="SSF52833">
    <property type="entry name" value="Thioredoxin-like"/>
    <property type="match status" value="1"/>
</dbReference>
<accession>A0A507EK90</accession>
<gene>
    <name evidence="4" type="ORF">CcCBS67573_g08392</name>
</gene>
<feature type="region of interest" description="Disordered" evidence="2">
    <location>
        <begin position="16"/>
        <end position="66"/>
    </location>
</feature>
<dbReference type="PANTHER" id="PTHR46052:SF1">
    <property type="entry name" value="PHOSDUCIN-LIKE PROTEIN"/>
    <property type="match status" value="1"/>
</dbReference>
<organism evidence="4 5">
    <name type="scientific">Chytriomyces confervae</name>
    <dbReference type="NCBI Taxonomy" id="246404"/>
    <lineage>
        <taxon>Eukaryota</taxon>
        <taxon>Fungi</taxon>
        <taxon>Fungi incertae sedis</taxon>
        <taxon>Chytridiomycota</taxon>
        <taxon>Chytridiomycota incertae sedis</taxon>
        <taxon>Chytridiomycetes</taxon>
        <taxon>Chytridiales</taxon>
        <taxon>Chytriomycetaceae</taxon>
        <taxon>Chytriomyces</taxon>
    </lineage>
</organism>
<feature type="domain" description="Phosducin" evidence="3">
    <location>
        <begin position="82"/>
        <end position="281"/>
    </location>
</feature>
<evidence type="ECO:0000256" key="2">
    <source>
        <dbReference type="SAM" id="MobiDB-lite"/>
    </source>
</evidence>
<feature type="compositionally biased region" description="Low complexity" evidence="2">
    <location>
        <begin position="52"/>
        <end position="63"/>
    </location>
</feature>
<keyword evidence="5" id="KW-1185">Reference proteome</keyword>
<dbReference type="Gene3D" id="3.40.30.10">
    <property type="entry name" value="Glutaredoxin"/>
    <property type="match status" value="1"/>
</dbReference>
<dbReference type="InterPro" id="IPR051499">
    <property type="entry name" value="Phosducin-like_reg"/>
</dbReference>
<name>A0A507EK90_9FUNG</name>
<protein>
    <recommendedName>
        <fullName evidence="3">Phosducin domain-containing protein</fullName>
    </recommendedName>
</protein>
<comment type="similarity">
    <text evidence="1">Belongs to the phosducin family.</text>
</comment>
<dbReference type="STRING" id="246404.A0A507EK90"/>
<evidence type="ECO:0000256" key="1">
    <source>
        <dbReference type="ARBA" id="ARBA00009686"/>
    </source>
</evidence>
<comment type="caution">
    <text evidence="4">The sequence shown here is derived from an EMBL/GenBank/DDBJ whole genome shotgun (WGS) entry which is preliminary data.</text>
</comment>